<organism evidence="2 3">
    <name type="scientific">Cannabis sativa</name>
    <name type="common">Hemp</name>
    <name type="synonym">Marijuana</name>
    <dbReference type="NCBI Taxonomy" id="3483"/>
    <lineage>
        <taxon>Eukaryota</taxon>
        <taxon>Viridiplantae</taxon>
        <taxon>Streptophyta</taxon>
        <taxon>Embryophyta</taxon>
        <taxon>Tracheophyta</taxon>
        <taxon>Spermatophyta</taxon>
        <taxon>Magnoliopsida</taxon>
        <taxon>eudicotyledons</taxon>
        <taxon>Gunneridae</taxon>
        <taxon>Pentapetalae</taxon>
        <taxon>rosids</taxon>
        <taxon>fabids</taxon>
        <taxon>Rosales</taxon>
        <taxon>Cannabaceae</taxon>
        <taxon>Cannabis</taxon>
    </lineage>
</organism>
<feature type="chain" id="PRO_5030923456" evidence="1">
    <location>
        <begin position="19"/>
        <end position="260"/>
    </location>
</feature>
<sequence>MKLLSYAGRLTLISSVAASMPVYNMATNKVPISTCRELDAIVRKFWWIGNAEKNRFMAYKAWDKICQPKFVGGLGLRRFEDMNRALISKLAWSLAQNQDPPWVKCLLSKYCSRASFWAVEPRNGDSFLWKSILSTRNIVLKGSVTLAAEGSSIDFWAQPWIPWLDPIGFGQLMGSLDRNTLSITTVADISTNGRWNREVVTDVFGADIGRKIMEIPRIPLHHHDQVVWKGNENGIFSVKSAYRIDQEHRFGQRRSLWRWV</sequence>
<evidence type="ECO:0000256" key="1">
    <source>
        <dbReference type="SAM" id="SignalP"/>
    </source>
</evidence>
<dbReference type="AlphaFoldDB" id="A0A803PE83"/>
<feature type="signal peptide" evidence="1">
    <location>
        <begin position="1"/>
        <end position="18"/>
    </location>
</feature>
<reference evidence="2" key="2">
    <citation type="submission" date="2021-03" db="UniProtKB">
        <authorList>
            <consortium name="EnsemblPlants"/>
        </authorList>
    </citation>
    <scope>IDENTIFICATION</scope>
</reference>
<dbReference type="EnsemblPlants" id="evm.model.04.1713">
    <property type="protein sequence ID" value="cds.evm.model.04.1713"/>
    <property type="gene ID" value="evm.TU.04.1713"/>
</dbReference>
<dbReference type="Proteomes" id="UP000596661">
    <property type="component" value="Chromosome 4"/>
</dbReference>
<protein>
    <submittedName>
        <fullName evidence="2">Uncharacterized protein</fullName>
    </submittedName>
</protein>
<dbReference type="Gramene" id="evm.model.04.1713">
    <property type="protein sequence ID" value="cds.evm.model.04.1713"/>
    <property type="gene ID" value="evm.TU.04.1713"/>
</dbReference>
<evidence type="ECO:0000313" key="2">
    <source>
        <dbReference type="EnsemblPlants" id="cds.evm.model.04.1713"/>
    </source>
</evidence>
<reference evidence="2" key="1">
    <citation type="submission" date="2018-11" db="EMBL/GenBank/DDBJ databases">
        <authorList>
            <person name="Grassa J C."/>
        </authorList>
    </citation>
    <scope>NUCLEOTIDE SEQUENCE [LARGE SCALE GENOMIC DNA]</scope>
</reference>
<proteinExistence type="predicted"/>
<keyword evidence="3" id="KW-1185">Reference proteome</keyword>
<name>A0A803PE83_CANSA</name>
<dbReference type="PANTHER" id="PTHR33116">
    <property type="entry name" value="REVERSE TRANSCRIPTASE ZINC-BINDING DOMAIN-CONTAINING PROTEIN-RELATED-RELATED"/>
    <property type="match status" value="1"/>
</dbReference>
<accession>A0A803PE83</accession>
<keyword evidence="1" id="KW-0732">Signal</keyword>
<dbReference type="EMBL" id="UZAU01000400">
    <property type="status" value="NOT_ANNOTATED_CDS"/>
    <property type="molecule type" value="Genomic_DNA"/>
</dbReference>
<dbReference type="PANTHER" id="PTHR33116:SF86">
    <property type="entry name" value="REVERSE TRANSCRIPTASE DOMAIN-CONTAINING PROTEIN"/>
    <property type="match status" value="1"/>
</dbReference>
<evidence type="ECO:0000313" key="3">
    <source>
        <dbReference type="Proteomes" id="UP000596661"/>
    </source>
</evidence>